<keyword evidence="3" id="KW-1185">Reference proteome</keyword>
<gene>
    <name evidence="2" type="ordered locus">Cycma_0058</name>
</gene>
<organism evidence="2 3">
    <name type="scientific">Cyclobacterium marinum (strain ATCC 25205 / DSM 745 / LMG 13164 / NCIMB 1802)</name>
    <name type="common">Flectobacillus marinus</name>
    <dbReference type="NCBI Taxonomy" id="880070"/>
    <lineage>
        <taxon>Bacteria</taxon>
        <taxon>Pseudomonadati</taxon>
        <taxon>Bacteroidota</taxon>
        <taxon>Cytophagia</taxon>
        <taxon>Cytophagales</taxon>
        <taxon>Cyclobacteriaceae</taxon>
        <taxon>Cyclobacterium</taxon>
    </lineage>
</organism>
<dbReference type="SUPFAM" id="SSF52266">
    <property type="entry name" value="SGNH hydrolase"/>
    <property type="match status" value="1"/>
</dbReference>
<dbReference type="STRING" id="880070.Cycma_0058"/>
<feature type="domain" description="SGNH hydrolase-type esterase" evidence="1">
    <location>
        <begin position="433"/>
        <end position="620"/>
    </location>
</feature>
<dbReference type="GO" id="GO:0004622">
    <property type="term" value="F:phosphatidylcholine lysophospholipase activity"/>
    <property type="evidence" value="ECO:0007669"/>
    <property type="project" value="TreeGrafter"/>
</dbReference>
<proteinExistence type="predicted"/>
<dbReference type="InterPro" id="IPR051532">
    <property type="entry name" value="Ester_Hydrolysis_Enzymes"/>
</dbReference>
<dbReference type="Gene3D" id="3.40.50.1110">
    <property type="entry name" value="SGNH hydrolase"/>
    <property type="match status" value="1"/>
</dbReference>
<dbReference type="PANTHER" id="PTHR30383:SF5">
    <property type="entry name" value="SGNH HYDROLASE-TYPE ESTERASE DOMAIN-CONTAINING PROTEIN"/>
    <property type="match status" value="1"/>
</dbReference>
<evidence type="ECO:0000313" key="2">
    <source>
        <dbReference type="EMBL" id="AEL23843.1"/>
    </source>
</evidence>
<evidence type="ECO:0000313" key="3">
    <source>
        <dbReference type="Proteomes" id="UP000001635"/>
    </source>
</evidence>
<dbReference type="AlphaFoldDB" id="G0IZ64"/>
<protein>
    <submittedName>
        <fullName evidence="2">Lipolytic protein G-D-S-L family</fullName>
    </submittedName>
</protein>
<dbReference type="PANTHER" id="PTHR30383">
    <property type="entry name" value="THIOESTERASE 1/PROTEASE 1/LYSOPHOSPHOLIPASE L1"/>
    <property type="match status" value="1"/>
</dbReference>
<dbReference type="eggNOG" id="COG2755">
    <property type="taxonomic scope" value="Bacteria"/>
</dbReference>
<sequence length="636" mass="68386">MSGGTVKFDESYEVATSLSLTDRMFSLDLGNGKNVGIPYQLVYDLFKSNMDQLYRAIADSYTKEEVNGLVSLGMSGIEPTDSDDTVAGIKFPLESGTYTNYGGIVVDLTEGVTLIFSDGSGGFTKVLIPIDLTGYLTSSEAEAMTKIKVSWAAGKNLFNINAEDVALGAFIAGNGSTSSSGSYNTTGYMSAVAGIQYTASGARFWRFYDANKAPIGTTISNTASGAYSTTAPVGAVFQRVSVATSVWDILQVEEGGTSTAYESYQAIITTPGLIITPAQGQYFFLKSEGVGNASLPELLTPSKNLFNYKTGVPDKFVNWTNGNLATNEDFNASDYIPVESGENYTRSGPGSTLHRAWYTANKTFIEGSQTSSWPATAPSNAAFIRFSYYLSTQGEVQFEKGNSATTYEPYGYIISKEIRGLGGDIISLKMASLGDSLTAQNKFQSKAISVLSTSYNIDHTNLGIGGTQMGGSSANAFWQDVRINSVPLDSQFVLVMGGTNDWANDRPLGLVDSVDTNDFTGAINKVIEKLITRIPSVKLAFGTPPYSEFIDYASRGWENAFENNNGNTINDYAAKIREVCLAKNIPVVDFNTASAWNSFNITEFMTNDGALLHPNQTGADRMATELIAYIKKAYSG</sequence>
<dbReference type="KEGG" id="cmr:Cycma_0058"/>
<accession>G0IZ64</accession>
<dbReference type="InterPro" id="IPR013830">
    <property type="entry name" value="SGNH_hydro"/>
</dbReference>
<dbReference type="EMBL" id="CP002955">
    <property type="protein sequence ID" value="AEL23843.1"/>
    <property type="molecule type" value="Genomic_DNA"/>
</dbReference>
<dbReference type="RefSeq" id="WP_014018142.1">
    <property type="nucleotide sequence ID" value="NC_015914.1"/>
</dbReference>
<dbReference type="OrthoDB" id="6315383at2"/>
<name>G0IZ64_CYCMS</name>
<dbReference type="Pfam" id="PF13472">
    <property type="entry name" value="Lipase_GDSL_2"/>
    <property type="match status" value="1"/>
</dbReference>
<reference evidence="3" key="1">
    <citation type="submission" date="2011-07" db="EMBL/GenBank/DDBJ databases">
        <title>The complete genome of Cyclobacterium marinum DSM 745.</title>
        <authorList>
            <person name="Lucas S."/>
            <person name="Han J."/>
            <person name="Lapidus A."/>
            <person name="Bruce D."/>
            <person name="Goodwin L."/>
            <person name="Pitluck S."/>
            <person name="Peters L."/>
            <person name="Kyrpides N."/>
            <person name="Mavromatis K."/>
            <person name="Ivanova N."/>
            <person name="Ovchinnikova G."/>
            <person name="Chertkov O."/>
            <person name="Detter J.C."/>
            <person name="Tapia R."/>
            <person name="Han C."/>
            <person name="Land M."/>
            <person name="Hauser L."/>
            <person name="Markowitz V."/>
            <person name="Cheng J.-F."/>
            <person name="Hugenholtz P."/>
            <person name="Woyke T."/>
            <person name="Wu D."/>
            <person name="Tindall B."/>
            <person name="Schuetze A."/>
            <person name="Brambilla E."/>
            <person name="Klenk H.-P."/>
            <person name="Eisen J.A."/>
        </authorList>
    </citation>
    <scope>NUCLEOTIDE SEQUENCE [LARGE SCALE GENOMIC DNA]</scope>
    <source>
        <strain evidence="3">ATCC 25205 / DSM 745 / LMG 13164 / NCIMB 1802</strain>
    </source>
</reference>
<evidence type="ECO:0000259" key="1">
    <source>
        <dbReference type="Pfam" id="PF13472"/>
    </source>
</evidence>
<dbReference type="CDD" id="cd00229">
    <property type="entry name" value="SGNH_hydrolase"/>
    <property type="match status" value="1"/>
</dbReference>
<dbReference type="HOGENOM" id="CLU_430063_0_0_10"/>
<dbReference type="Proteomes" id="UP000001635">
    <property type="component" value="Chromosome"/>
</dbReference>
<dbReference type="InterPro" id="IPR036514">
    <property type="entry name" value="SGNH_hydro_sf"/>
</dbReference>